<keyword evidence="4" id="KW-1185">Reference proteome</keyword>
<sequence>MPDLVRPAPDAVAPSTLVIRPRRLRLVAASFAVALVLVTLYGWFALPDDIQVLFTTSQRLTLLGVLALLVGVMVALALSVVRADESGLWFRNGLRTHTVPWDRVHQVVLRRGDPWAFVLLTPADGSAFSADLDAEKRQLMALQYGDGAAAQVGVEELRRRQRYWTTR</sequence>
<gene>
    <name evidence="3" type="ORF">JOF54_003635</name>
</gene>
<name>A0ABS4ZCC0_9ACTN</name>
<feature type="transmembrane region" description="Helical" evidence="1">
    <location>
        <begin position="58"/>
        <end position="81"/>
    </location>
</feature>
<accession>A0ABS4ZCC0</accession>
<dbReference type="Proteomes" id="UP000758168">
    <property type="component" value="Unassembled WGS sequence"/>
</dbReference>
<organism evidence="3 4">
    <name type="scientific">Microlunatus capsulatus</name>
    <dbReference type="NCBI Taxonomy" id="99117"/>
    <lineage>
        <taxon>Bacteria</taxon>
        <taxon>Bacillati</taxon>
        <taxon>Actinomycetota</taxon>
        <taxon>Actinomycetes</taxon>
        <taxon>Propionibacteriales</taxon>
        <taxon>Propionibacteriaceae</taxon>
        <taxon>Microlunatus</taxon>
    </lineage>
</organism>
<keyword evidence="1" id="KW-0472">Membrane</keyword>
<keyword evidence="1" id="KW-0812">Transmembrane</keyword>
<evidence type="ECO:0000259" key="2">
    <source>
        <dbReference type="Pfam" id="PF10756"/>
    </source>
</evidence>
<comment type="caution">
    <text evidence="3">The sequence shown here is derived from an EMBL/GenBank/DDBJ whole genome shotgun (WGS) entry which is preliminary data.</text>
</comment>
<proteinExistence type="predicted"/>
<protein>
    <recommendedName>
        <fullName evidence="2">Low molecular weight protein antigen 6 PH domain-containing protein</fullName>
    </recommendedName>
</protein>
<dbReference type="InterPro" id="IPR019692">
    <property type="entry name" value="CFP-6_PH"/>
</dbReference>
<feature type="transmembrane region" description="Helical" evidence="1">
    <location>
        <begin position="26"/>
        <end position="46"/>
    </location>
</feature>
<reference evidence="3 4" key="1">
    <citation type="submission" date="2021-03" db="EMBL/GenBank/DDBJ databases">
        <title>Sequencing the genomes of 1000 actinobacteria strains.</title>
        <authorList>
            <person name="Klenk H.-P."/>
        </authorList>
    </citation>
    <scope>NUCLEOTIDE SEQUENCE [LARGE SCALE GENOMIC DNA]</scope>
    <source>
        <strain evidence="3 4">DSM 12936</strain>
    </source>
</reference>
<evidence type="ECO:0000313" key="4">
    <source>
        <dbReference type="Proteomes" id="UP000758168"/>
    </source>
</evidence>
<feature type="domain" description="Low molecular weight protein antigen 6 PH" evidence="2">
    <location>
        <begin position="81"/>
        <end position="159"/>
    </location>
</feature>
<dbReference type="Pfam" id="PF10756">
    <property type="entry name" value="bPH_6"/>
    <property type="match status" value="1"/>
</dbReference>
<dbReference type="RefSeq" id="WP_210058418.1">
    <property type="nucleotide sequence ID" value="NZ_BAAAMH010000001.1"/>
</dbReference>
<dbReference type="EMBL" id="JAGIOB010000001">
    <property type="protein sequence ID" value="MBP2418713.1"/>
    <property type="molecule type" value="Genomic_DNA"/>
</dbReference>
<evidence type="ECO:0000256" key="1">
    <source>
        <dbReference type="SAM" id="Phobius"/>
    </source>
</evidence>
<evidence type="ECO:0000313" key="3">
    <source>
        <dbReference type="EMBL" id="MBP2418713.1"/>
    </source>
</evidence>
<keyword evidence="1" id="KW-1133">Transmembrane helix</keyword>